<comment type="subcellular location">
    <subcellularLocation>
        <location evidence="6">Cytoplasm</location>
    </subcellularLocation>
    <text evidence="6">Membrane-associated.</text>
</comment>
<dbReference type="Gene3D" id="3.30.420.40">
    <property type="match status" value="2"/>
</dbReference>
<organism evidence="7 8">
    <name type="scientific">Candidatus Sungbacteria bacterium RIFCSPHIGHO2_02_FULL_52_23</name>
    <dbReference type="NCBI Taxonomy" id="1802274"/>
    <lineage>
        <taxon>Bacteria</taxon>
        <taxon>Candidatus Sungiibacteriota</taxon>
    </lineage>
</organism>
<comment type="similarity">
    <text evidence="5 6">Belongs to the FtsA/MreB family.</text>
</comment>
<protein>
    <recommendedName>
        <fullName evidence="6">Cell shape-determining protein MreB</fullName>
    </recommendedName>
</protein>
<accession>A0A1G2KWZ9</accession>
<dbReference type="PRINTS" id="PR01652">
    <property type="entry name" value="SHAPEPROTEIN"/>
</dbReference>
<dbReference type="HAMAP" id="MF_02207">
    <property type="entry name" value="MreB"/>
    <property type="match status" value="1"/>
</dbReference>
<proteinExistence type="inferred from homology"/>
<dbReference type="NCBIfam" id="NF010539">
    <property type="entry name" value="PRK13927.1"/>
    <property type="match status" value="1"/>
</dbReference>
<feature type="binding site" evidence="6">
    <location>
        <begin position="285"/>
        <end position="288"/>
    </location>
    <ligand>
        <name>ATP</name>
        <dbReference type="ChEBI" id="CHEBI:30616"/>
    </ligand>
</feature>
<dbReference type="CDD" id="cd10225">
    <property type="entry name" value="ASKHA_NBD_MreB-like"/>
    <property type="match status" value="1"/>
</dbReference>
<dbReference type="SUPFAM" id="SSF53067">
    <property type="entry name" value="Actin-like ATPase domain"/>
    <property type="match status" value="2"/>
</dbReference>
<evidence type="ECO:0000256" key="6">
    <source>
        <dbReference type="HAMAP-Rule" id="MF_02207"/>
    </source>
</evidence>
<dbReference type="PANTHER" id="PTHR42749">
    <property type="entry name" value="CELL SHAPE-DETERMINING PROTEIN MREB"/>
    <property type="match status" value="1"/>
</dbReference>
<evidence type="ECO:0000256" key="4">
    <source>
        <dbReference type="ARBA" id="ARBA00022960"/>
    </source>
</evidence>
<keyword evidence="3 6" id="KW-0067">ATP-binding</keyword>
<comment type="caution">
    <text evidence="7">The sequence shown here is derived from an EMBL/GenBank/DDBJ whole genome shotgun (WGS) entry which is preliminary data.</text>
</comment>
<dbReference type="EMBL" id="MHQM01000016">
    <property type="protein sequence ID" value="OHA03937.1"/>
    <property type="molecule type" value="Genomic_DNA"/>
</dbReference>
<evidence type="ECO:0000256" key="3">
    <source>
        <dbReference type="ARBA" id="ARBA00022840"/>
    </source>
</evidence>
<dbReference type="GO" id="GO:0000902">
    <property type="term" value="P:cell morphogenesis"/>
    <property type="evidence" value="ECO:0007669"/>
    <property type="project" value="InterPro"/>
</dbReference>
<evidence type="ECO:0000313" key="7">
    <source>
        <dbReference type="EMBL" id="OHA03937.1"/>
    </source>
</evidence>
<feature type="binding site" evidence="6">
    <location>
        <begin position="156"/>
        <end position="158"/>
    </location>
    <ligand>
        <name>ATP</name>
        <dbReference type="ChEBI" id="CHEBI:30616"/>
    </ligand>
</feature>
<dbReference type="InterPro" id="IPR043129">
    <property type="entry name" value="ATPase_NBD"/>
</dbReference>
<comment type="function">
    <text evidence="6">Forms membrane-associated dynamic filaments that are essential for cell shape determination. Acts by regulating cell wall synthesis and cell elongation, and thus cell shape. A feedback loop between cell geometry and MreB localization may maintain elongated cell shape by targeting cell wall growth to regions of negative cell wall curvature.</text>
</comment>
<keyword evidence="2 6" id="KW-0547">Nucleotide-binding</keyword>
<dbReference type="Proteomes" id="UP000178510">
    <property type="component" value="Unassembled WGS sequence"/>
</dbReference>
<evidence type="ECO:0000256" key="1">
    <source>
        <dbReference type="ARBA" id="ARBA00022490"/>
    </source>
</evidence>
<dbReference type="Pfam" id="PF06723">
    <property type="entry name" value="MreB_Mbl"/>
    <property type="match status" value="1"/>
</dbReference>
<comment type="subunit">
    <text evidence="6">Forms polymers.</text>
</comment>
<keyword evidence="1 6" id="KW-0963">Cytoplasm</keyword>
<feature type="binding site" evidence="6">
    <location>
        <begin position="204"/>
        <end position="207"/>
    </location>
    <ligand>
        <name>ATP</name>
        <dbReference type="ChEBI" id="CHEBI:30616"/>
    </ligand>
</feature>
<keyword evidence="4 6" id="KW-0133">Cell shape</keyword>
<dbReference type="NCBIfam" id="TIGR00904">
    <property type="entry name" value="mreB"/>
    <property type="match status" value="1"/>
</dbReference>
<evidence type="ECO:0000256" key="5">
    <source>
        <dbReference type="ARBA" id="ARBA00023458"/>
    </source>
</evidence>
<gene>
    <name evidence="6" type="primary">mreB</name>
    <name evidence="7" type="ORF">A3J58_02970</name>
</gene>
<evidence type="ECO:0000313" key="8">
    <source>
        <dbReference type="Proteomes" id="UP000178510"/>
    </source>
</evidence>
<feature type="binding site" evidence="6">
    <location>
        <begin position="12"/>
        <end position="14"/>
    </location>
    <ligand>
        <name>ATP</name>
        <dbReference type="ChEBI" id="CHEBI:30616"/>
    </ligand>
</feature>
<dbReference type="STRING" id="1802274.A3J58_02970"/>
<dbReference type="InterPro" id="IPR004753">
    <property type="entry name" value="MreB"/>
</dbReference>
<evidence type="ECO:0000256" key="2">
    <source>
        <dbReference type="ARBA" id="ARBA00022741"/>
    </source>
</evidence>
<name>A0A1G2KWZ9_9BACT</name>
<dbReference type="GO" id="GO:0005737">
    <property type="term" value="C:cytoplasm"/>
    <property type="evidence" value="ECO:0007669"/>
    <property type="project" value="UniProtKB-SubCell"/>
</dbReference>
<dbReference type="InterPro" id="IPR056546">
    <property type="entry name" value="MreB_MamK-like"/>
</dbReference>
<dbReference type="GO" id="GO:0005524">
    <property type="term" value="F:ATP binding"/>
    <property type="evidence" value="ECO:0007669"/>
    <property type="project" value="UniProtKB-KW"/>
</dbReference>
<dbReference type="GO" id="GO:0008360">
    <property type="term" value="P:regulation of cell shape"/>
    <property type="evidence" value="ECO:0007669"/>
    <property type="project" value="UniProtKB-UniRule"/>
</dbReference>
<dbReference type="AlphaFoldDB" id="A0A1G2KWZ9"/>
<sequence>MWIRKIGIDLGTANTLVFVPKKGVVANEPSVVAVARNENRVLAVGNEAREMIGRTPDTIIAYRPLKDGVIADYRITEAMLRYFINKASGRFRFLRPEVMVSVPAAVTSTERRAVIEATVQAGAKAAYVVKEPVLAAIGAGIPINEPSGHMVVDIGGGTTDIAVISLGGIVASTSVKVAGDKFDAAISEYIKRNYNLAIGDRTAEDIKVNIGSAVPVDDESLKMEIKGRDLVTGLPKMIEIHSQEVTAAIADELDEVIRAIKSVLHDTLPELAADIMDRGIVVSGGGALLRNIDALIFQETGVPAHIADEPLLAVAKGTGIALEHLEVYKRSIMSKR</sequence>
<dbReference type="PANTHER" id="PTHR42749:SF1">
    <property type="entry name" value="CELL SHAPE-DETERMINING PROTEIN MREB"/>
    <property type="match status" value="1"/>
</dbReference>
<reference evidence="7 8" key="1">
    <citation type="journal article" date="2016" name="Nat. Commun.">
        <title>Thousands of microbial genomes shed light on interconnected biogeochemical processes in an aquifer system.</title>
        <authorList>
            <person name="Anantharaman K."/>
            <person name="Brown C.T."/>
            <person name="Hug L.A."/>
            <person name="Sharon I."/>
            <person name="Castelle C.J."/>
            <person name="Probst A.J."/>
            <person name="Thomas B.C."/>
            <person name="Singh A."/>
            <person name="Wilkins M.J."/>
            <person name="Karaoz U."/>
            <person name="Brodie E.L."/>
            <person name="Williams K.H."/>
            <person name="Hubbard S.S."/>
            <person name="Banfield J.F."/>
        </authorList>
    </citation>
    <scope>NUCLEOTIDE SEQUENCE [LARGE SCALE GENOMIC DNA]</scope>
</reference>